<dbReference type="InterPro" id="IPR036390">
    <property type="entry name" value="WH_DNA-bd_sf"/>
</dbReference>
<evidence type="ECO:0000313" key="6">
    <source>
        <dbReference type="EMBL" id="SUU86130.1"/>
    </source>
</evidence>
<dbReference type="EMBL" id="UIGB01000001">
    <property type="protein sequence ID" value="SUU86130.1"/>
    <property type="molecule type" value="Genomic_DNA"/>
</dbReference>
<feature type="domain" description="GntR C-terminal" evidence="5">
    <location>
        <begin position="96"/>
        <end position="219"/>
    </location>
</feature>
<dbReference type="GO" id="GO:0003677">
    <property type="term" value="F:DNA binding"/>
    <property type="evidence" value="ECO:0007669"/>
    <property type="project" value="UniProtKB-KW"/>
</dbReference>
<dbReference type="PANTHER" id="PTHR43537:SF39">
    <property type="entry name" value="HTH-TYPE TRANSCRIPTIONAL REGULATOR MCBR"/>
    <property type="match status" value="1"/>
</dbReference>
<keyword evidence="1" id="KW-0805">Transcription regulation</keyword>
<evidence type="ECO:0000256" key="4">
    <source>
        <dbReference type="SAM" id="MobiDB-lite"/>
    </source>
</evidence>
<dbReference type="OrthoDB" id="9815654at2"/>
<dbReference type="SUPFAM" id="SSF46785">
    <property type="entry name" value="Winged helix' DNA-binding domain"/>
    <property type="match status" value="1"/>
</dbReference>
<evidence type="ECO:0000259" key="5">
    <source>
        <dbReference type="SMART" id="SM00895"/>
    </source>
</evidence>
<dbReference type="Pfam" id="PF07729">
    <property type="entry name" value="FCD"/>
    <property type="match status" value="1"/>
</dbReference>
<dbReference type="Pfam" id="PF00392">
    <property type="entry name" value="GntR"/>
    <property type="match status" value="1"/>
</dbReference>
<dbReference type="SUPFAM" id="SSF48008">
    <property type="entry name" value="GntR ligand-binding domain-like"/>
    <property type="match status" value="1"/>
</dbReference>
<evidence type="ECO:0000313" key="7">
    <source>
        <dbReference type="Proteomes" id="UP000254343"/>
    </source>
</evidence>
<accession>A0A380WAV9</accession>
<feature type="region of interest" description="Disordered" evidence="4">
    <location>
        <begin position="1"/>
        <end position="22"/>
    </location>
</feature>
<dbReference type="GO" id="GO:0003700">
    <property type="term" value="F:DNA-binding transcription factor activity"/>
    <property type="evidence" value="ECO:0007669"/>
    <property type="project" value="InterPro"/>
</dbReference>
<dbReference type="Gene3D" id="1.20.120.530">
    <property type="entry name" value="GntR ligand-binding domain-like"/>
    <property type="match status" value="1"/>
</dbReference>
<reference evidence="6 7" key="1">
    <citation type="submission" date="2018-06" db="EMBL/GenBank/DDBJ databases">
        <authorList>
            <consortium name="Pathogen Informatics"/>
            <person name="Doyle S."/>
        </authorList>
    </citation>
    <scope>NUCLEOTIDE SEQUENCE [LARGE SCALE GENOMIC DNA]</scope>
    <source>
        <strain evidence="6 7">NCTC12722</strain>
    </source>
</reference>
<protein>
    <submittedName>
        <fullName evidence="6">HTH-type transcriptional regulator mcbR</fullName>
    </submittedName>
</protein>
<name>A0A380WAV9_AFIFE</name>
<dbReference type="InterPro" id="IPR000524">
    <property type="entry name" value="Tscrpt_reg_HTH_GntR"/>
</dbReference>
<dbReference type="Proteomes" id="UP000254343">
    <property type="component" value="Unassembled WGS sequence"/>
</dbReference>
<dbReference type="InterPro" id="IPR036388">
    <property type="entry name" value="WH-like_DNA-bd_sf"/>
</dbReference>
<dbReference type="InterPro" id="IPR011711">
    <property type="entry name" value="GntR_C"/>
</dbReference>
<evidence type="ECO:0000256" key="3">
    <source>
        <dbReference type="ARBA" id="ARBA00023163"/>
    </source>
</evidence>
<keyword evidence="2" id="KW-0238">DNA-binding</keyword>
<dbReference type="SMART" id="SM00895">
    <property type="entry name" value="FCD"/>
    <property type="match status" value="1"/>
</dbReference>
<sequence>MATGADKLKGKEKKSPVKRERGHVHEQVLQYMRRGLMVGAFLPGQVMSLRKVAASLGTSPMPVREVMSRLVAANALEETESGSVKVPRLSIEKLSDLFAVRELLEGSAAELAVKNANAALISELSAVNKALIQAINKRNILDCLSLNQKFHFDLYAASKSEVLLPLIESLWLQCGPTMYMSLLVPSMPWDASAHRVILQELKASNAGGVKRAIITDIRNTKQALITVKSTHGAELLFANNPLFEFSN</sequence>
<dbReference type="RefSeq" id="WP_002716954.1">
    <property type="nucleotide sequence ID" value="NZ_UFSI01000001.1"/>
</dbReference>
<evidence type="ECO:0000256" key="1">
    <source>
        <dbReference type="ARBA" id="ARBA00023015"/>
    </source>
</evidence>
<keyword evidence="3" id="KW-0804">Transcription</keyword>
<dbReference type="InterPro" id="IPR008920">
    <property type="entry name" value="TF_FadR/GntR_C"/>
</dbReference>
<evidence type="ECO:0000256" key="2">
    <source>
        <dbReference type="ARBA" id="ARBA00023125"/>
    </source>
</evidence>
<dbReference type="PANTHER" id="PTHR43537">
    <property type="entry name" value="TRANSCRIPTIONAL REGULATOR, GNTR FAMILY"/>
    <property type="match status" value="1"/>
</dbReference>
<dbReference type="Gene3D" id="1.10.10.10">
    <property type="entry name" value="Winged helix-like DNA-binding domain superfamily/Winged helix DNA-binding domain"/>
    <property type="match status" value="1"/>
</dbReference>
<organism evidence="6 7">
    <name type="scientific">Afipia felis</name>
    <name type="common">Cat scratch disease bacillus</name>
    <dbReference type="NCBI Taxonomy" id="1035"/>
    <lineage>
        <taxon>Bacteria</taxon>
        <taxon>Pseudomonadati</taxon>
        <taxon>Pseudomonadota</taxon>
        <taxon>Alphaproteobacteria</taxon>
        <taxon>Hyphomicrobiales</taxon>
        <taxon>Nitrobacteraceae</taxon>
        <taxon>Afipia</taxon>
    </lineage>
</organism>
<gene>
    <name evidence="6" type="primary">mcbR_3</name>
    <name evidence="6" type="ORF">NCTC12722_03352</name>
</gene>
<dbReference type="AlphaFoldDB" id="A0A380WAV9"/>
<proteinExistence type="predicted"/>